<dbReference type="GO" id="GO:0016791">
    <property type="term" value="F:phosphatase activity"/>
    <property type="evidence" value="ECO:0007669"/>
    <property type="project" value="TreeGrafter"/>
</dbReference>
<evidence type="ECO:0008006" key="5">
    <source>
        <dbReference type="Google" id="ProtNLM"/>
    </source>
</evidence>
<organism evidence="3 4">
    <name type="scientific">Shewanella colwelliana</name>
    <name type="common">Alteromonas colwelliana</name>
    <dbReference type="NCBI Taxonomy" id="23"/>
    <lineage>
        <taxon>Bacteria</taxon>
        <taxon>Pseudomonadati</taxon>
        <taxon>Pseudomonadota</taxon>
        <taxon>Gammaproteobacteria</taxon>
        <taxon>Alteromonadales</taxon>
        <taxon>Shewanellaceae</taxon>
        <taxon>Shewanella</taxon>
    </lineage>
</organism>
<evidence type="ECO:0000313" key="3">
    <source>
        <dbReference type="EMBL" id="OEG73134.1"/>
    </source>
</evidence>
<dbReference type="AlphaFoldDB" id="A0A1E5IRD6"/>
<dbReference type="CDD" id="cd07067">
    <property type="entry name" value="HP_PGM_like"/>
    <property type="match status" value="1"/>
</dbReference>
<proteinExistence type="predicted"/>
<comment type="caution">
    <text evidence="3">The sequence shown here is derived from an EMBL/GenBank/DDBJ whole genome shotgun (WGS) entry which is preliminary data.</text>
</comment>
<evidence type="ECO:0000256" key="2">
    <source>
        <dbReference type="PIRSR" id="PIRSR613078-2"/>
    </source>
</evidence>
<feature type="active site" description="Tele-phosphohistidine intermediate" evidence="1">
    <location>
        <position position="11"/>
    </location>
</feature>
<dbReference type="SUPFAM" id="SSF53254">
    <property type="entry name" value="Phosphoglycerate mutase-like"/>
    <property type="match status" value="1"/>
</dbReference>
<dbReference type="Gene3D" id="3.40.50.1240">
    <property type="entry name" value="Phosphoglycerate mutase-like"/>
    <property type="match status" value="1"/>
</dbReference>
<feature type="binding site" evidence="2">
    <location>
        <position position="57"/>
    </location>
    <ligand>
        <name>substrate</name>
    </ligand>
</feature>
<sequence length="203" mass="23285">MAQTTLYLMRHGECEGGNTLRGHCDVALTEIGFAQMQLAYAKLPEMVDRVVSSPLMRCAKFAHYIARKRDVNVSLDERLKEIYFGRWDGQLIPKLYAEHGAELTAYWQNPWLHPLPEGELMSTFEQRLDEVVEQLVTEHCEEKLLIITHGGVIRHLMAKALGVSQAVGFYTQLSLEYASVVKITHFRDEDGTCHWRLHWGESI</sequence>
<protein>
    <recommendedName>
        <fullName evidence="5">Phosphoglycerate mutase</fullName>
    </recommendedName>
</protein>
<dbReference type="STRING" id="23.BEL05_06995"/>
<dbReference type="SMART" id="SM00855">
    <property type="entry name" value="PGAM"/>
    <property type="match status" value="1"/>
</dbReference>
<dbReference type="InterPro" id="IPR050275">
    <property type="entry name" value="PGM_Phosphatase"/>
</dbReference>
<dbReference type="InterPro" id="IPR029033">
    <property type="entry name" value="His_PPase_superfam"/>
</dbReference>
<evidence type="ECO:0000313" key="4">
    <source>
        <dbReference type="Proteomes" id="UP000095230"/>
    </source>
</evidence>
<gene>
    <name evidence="3" type="ORF">BEL05_06995</name>
</gene>
<dbReference type="Proteomes" id="UP000095230">
    <property type="component" value="Unassembled WGS sequence"/>
</dbReference>
<dbReference type="GO" id="GO:0005737">
    <property type="term" value="C:cytoplasm"/>
    <property type="evidence" value="ECO:0007669"/>
    <property type="project" value="TreeGrafter"/>
</dbReference>
<dbReference type="Pfam" id="PF00300">
    <property type="entry name" value="His_Phos_1"/>
    <property type="match status" value="1"/>
</dbReference>
<dbReference type="RefSeq" id="WP_069671693.1">
    <property type="nucleotide sequence ID" value="NZ_JBHOHD010000006.1"/>
</dbReference>
<accession>A0A1E5IRD6</accession>
<dbReference type="PANTHER" id="PTHR48100">
    <property type="entry name" value="BROAD-SPECIFICITY PHOSPHATASE YOR283W-RELATED"/>
    <property type="match status" value="1"/>
</dbReference>
<dbReference type="PANTHER" id="PTHR48100:SF1">
    <property type="entry name" value="HISTIDINE PHOSPHATASE FAMILY PROTEIN-RELATED"/>
    <property type="match status" value="1"/>
</dbReference>
<name>A0A1E5IRD6_SHECO</name>
<feature type="active site" description="Proton donor/acceptor" evidence="1">
    <location>
        <position position="81"/>
    </location>
</feature>
<dbReference type="EMBL" id="MCBT01000044">
    <property type="protein sequence ID" value="OEG73134.1"/>
    <property type="molecule type" value="Genomic_DNA"/>
</dbReference>
<reference evidence="3 4" key="1">
    <citation type="submission" date="2016-07" db="EMBL/GenBank/DDBJ databases">
        <title>Whole-genome of two Shewanella species isolated from a digestive organ of sea cucumber Apostichopus japonicus Selenka 1867.</title>
        <authorList>
            <person name="Hong H.-H."/>
            <person name="Choi H."/>
            <person name="Cheon S."/>
            <person name="Oh J.-S."/>
            <person name="Lee H.-G."/>
            <person name="Park C."/>
        </authorList>
    </citation>
    <scope>NUCLEOTIDE SEQUENCE [LARGE SCALE GENOMIC DNA]</scope>
    <source>
        <strain evidence="3 4">CSB03KR</strain>
    </source>
</reference>
<evidence type="ECO:0000256" key="1">
    <source>
        <dbReference type="PIRSR" id="PIRSR613078-1"/>
    </source>
</evidence>
<dbReference type="InterPro" id="IPR013078">
    <property type="entry name" value="His_Pase_superF_clade-1"/>
</dbReference>
<dbReference type="OrthoDB" id="9783269at2"/>